<dbReference type="GO" id="GO:0005886">
    <property type="term" value="C:plasma membrane"/>
    <property type="evidence" value="ECO:0007669"/>
    <property type="project" value="UniProtKB-SubCell"/>
</dbReference>
<reference evidence="13 14" key="1">
    <citation type="submission" date="2019-07" db="EMBL/GenBank/DDBJ databases">
        <title>Genomic Encyclopedia of Type Strains, Phase I: the one thousand microbial genomes (KMG-I) project.</title>
        <authorList>
            <person name="Kyrpides N."/>
        </authorList>
    </citation>
    <scope>NUCLEOTIDE SEQUENCE [LARGE SCALE GENOMIC DNA]</scope>
    <source>
        <strain evidence="13 14">DSM 375</strain>
    </source>
</reference>
<feature type="binding site" evidence="12">
    <location>
        <position position="78"/>
    </location>
    <ligand>
        <name>Na(+)</name>
        <dbReference type="ChEBI" id="CHEBI:29101"/>
        <note>structural</note>
    </ligand>
</feature>
<evidence type="ECO:0000256" key="6">
    <source>
        <dbReference type="ARBA" id="ARBA00023053"/>
    </source>
</evidence>
<keyword evidence="4 12" id="KW-0812">Transmembrane</keyword>
<dbReference type="EMBL" id="VLKG01000002">
    <property type="protein sequence ID" value="TWH76827.1"/>
    <property type="molecule type" value="Genomic_DNA"/>
</dbReference>
<evidence type="ECO:0000256" key="7">
    <source>
        <dbReference type="ARBA" id="ARBA00023065"/>
    </source>
</evidence>
<dbReference type="PANTHER" id="PTHR28259:SF1">
    <property type="entry name" value="FLUORIDE EXPORT PROTEIN 1-RELATED"/>
    <property type="match status" value="1"/>
</dbReference>
<organism evidence="13 14">
    <name type="scientific">Azomonas agilis</name>
    <dbReference type="NCBI Taxonomy" id="116849"/>
    <lineage>
        <taxon>Bacteria</taxon>
        <taxon>Pseudomonadati</taxon>
        <taxon>Pseudomonadota</taxon>
        <taxon>Gammaproteobacteria</taxon>
        <taxon>Pseudomonadales</taxon>
        <taxon>Pseudomonadaceae</taxon>
        <taxon>Azomonas</taxon>
    </lineage>
</organism>
<keyword evidence="8 12" id="KW-0472">Membrane</keyword>
<dbReference type="GO" id="GO:0140114">
    <property type="term" value="P:cellular detoxification of fluoride"/>
    <property type="evidence" value="ECO:0007669"/>
    <property type="project" value="UniProtKB-UniRule"/>
</dbReference>
<dbReference type="RefSeq" id="WP_144570604.1">
    <property type="nucleotide sequence ID" value="NZ_VLKG01000002.1"/>
</dbReference>
<sequence>MQAFFAVAIGGILGCSARYALGLWLVERYPKYFFLSTLLVNLLGCLAIGYLYALFLARPDWPVVVRTGLMVGLLGGFTTFSSFSLDTLRLVEQGQLLMALGYLSLSVGGGLLATSLGIQLAR</sequence>
<keyword evidence="12" id="KW-0479">Metal-binding</keyword>
<evidence type="ECO:0000256" key="4">
    <source>
        <dbReference type="ARBA" id="ARBA00022692"/>
    </source>
</evidence>
<dbReference type="Pfam" id="PF02537">
    <property type="entry name" value="CRCB"/>
    <property type="match status" value="1"/>
</dbReference>
<dbReference type="GO" id="GO:0062054">
    <property type="term" value="F:fluoride channel activity"/>
    <property type="evidence" value="ECO:0007669"/>
    <property type="project" value="UniProtKB-UniRule"/>
</dbReference>
<feature type="binding site" evidence="12">
    <location>
        <position position="75"/>
    </location>
    <ligand>
        <name>Na(+)</name>
        <dbReference type="ChEBI" id="CHEBI:29101"/>
        <note>structural</note>
    </ligand>
</feature>
<name>A0A562J106_9GAMM</name>
<evidence type="ECO:0000256" key="3">
    <source>
        <dbReference type="ARBA" id="ARBA00022519"/>
    </source>
</evidence>
<comment type="catalytic activity">
    <reaction evidence="11">
        <text>fluoride(in) = fluoride(out)</text>
        <dbReference type="Rhea" id="RHEA:76159"/>
        <dbReference type="ChEBI" id="CHEBI:17051"/>
    </reaction>
    <physiologicalReaction direction="left-to-right" evidence="11">
        <dbReference type="Rhea" id="RHEA:76160"/>
    </physiologicalReaction>
</comment>
<gene>
    <name evidence="12" type="primary">fluC</name>
    <name evidence="12" type="synonym">crcB</name>
    <name evidence="13" type="ORF">LX59_00872</name>
</gene>
<dbReference type="OrthoDB" id="9806299at2"/>
<dbReference type="HAMAP" id="MF_00454">
    <property type="entry name" value="FluC"/>
    <property type="match status" value="1"/>
</dbReference>
<keyword evidence="14" id="KW-1185">Reference proteome</keyword>
<dbReference type="PANTHER" id="PTHR28259">
    <property type="entry name" value="FLUORIDE EXPORT PROTEIN 1-RELATED"/>
    <property type="match status" value="1"/>
</dbReference>
<proteinExistence type="inferred from homology"/>
<keyword evidence="5 12" id="KW-1133">Transmembrane helix</keyword>
<comment type="subcellular location">
    <subcellularLocation>
        <location evidence="1 12">Cell membrane</location>
        <topology evidence="1 12">Multi-pass membrane protein</topology>
    </subcellularLocation>
</comment>
<dbReference type="GO" id="GO:0046872">
    <property type="term" value="F:metal ion binding"/>
    <property type="evidence" value="ECO:0007669"/>
    <property type="project" value="UniProtKB-KW"/>
</dbReference>
<dbReference type="AlphaFoldDB" id="A0A562J106"/>
<comment type="activity regulation">
    <text evidence="12">Na(+) is not transported, but it plays an essential structural role and its presence is essential for fluoride channel function.</text>
</comment>
<feature type="transmembrane region" description="Helical" evidence="12">
    <location>
        <begin position="32"/>
        <end position="56"/>
    </location>
</feature>
<keyword evidence="9 12" id="KW-0407">Ion channel</keyword>
<keyword evidence="7 12" id="KW-0406">Ion transport</keyword>
<evidence type="ECO:0000256" key="5">
    <source>
        <dbReference type="ARBA" id="ARBA00022989"/>
    </source>
</evidence>
<dbReference type="InterPro" id="IPR003691">
    <property type="entry name" value="FluC"/>
</dbReference>
<evidence type="ECO:0000256" key="2">
    <source>
        <dbReference type="ARBA" id="ARBA00022475"/>
    </source>
</evidence>
<feature type="transmembrane region" description="Helical" evidence="12">
    <location>
        <begin position="63"/>
        <end position="84"/>
    </location>
</feature>
<feature type="transmembrane region" description="Helical" evidence="12">
    <location>
        <begin position="96"/>
        <end position="118"/>
    </location>
</feature>
<keyword evidence="12" id="KW-0813">Transport</keyword>
<keyword evidence="3" id="KW-0997">Cell inner membrane</keyword>
<comment type="caution">
    <text evidence="13">The sequence shown here is derived from an EMBL/GenBank/DDBJ whole genome shotgun (WGS) entry which is preliminary data.</text>
</comment>
<evidence type="ECO:0000256" key="10">
    <source>
        <dbReference type="ARBA" id="ARBA00035120"/>
    </source>
</evidence>
<keyword evidence="6 12" id="KW-0915">Sodium</keyword>
<comment type="function">
    <text evidence="12">Fluoride-specific ion channel. Important for reducing fluoride concentration in the cell, thus reducing its toxicity.</text>
</comment>
<keyword evidence="2 12" id="KW-1003">Cell membrane</keyword>
<dbReference type="NCBIfam" id="NF010830">
    <property type="entry name" value="PRK14234.1"/>
    <property type="match status" value="1"/>
</dbReference>
<protein>
    <recommendedName>
        <fullName evidence="12">Fluoride-specific ion channel FluC</fullName>
    </recommendedName>
</protein>
<evidence type="ECO:0000313" key="14">
    <source>
        <dbReference type="Proteomes" id="UP000319627"/>
    </source>
</evidence>
<evidence type="ECO:0000313" key="13">
    <source>
        <dbReference type="EMBL" id="TWH76827.1"/>
    </source>
</evidence>
<dbReference type="Proteomes" id="UP000319627">
    <property type="component" value="Unassembled WGS sequence"/>
</dbReference>
<evidence type="ECO:0000256" key="1">
    <source>
        <dbReference type="ARBA" id="ARBA00004651"/>
    </source>
</evidence>
<comment type="similarity">
    <text evidence="10 12">Belongs to the fluoride channel Fluc/FEX (TC 1.A.43) family.</text>
</comment>
<evidence type="ECO:0000256" key="11">
    <source>
        <dbReference type="ARBA" id="ARBA00035585"/>
    </source>
</evidence>
<evidence type="ECO:0000256" key="12">
    <source>
        <dbReference type="HAMAP-Rule" id="MF_00454"/>
    </source>
</evidence>
<accession>A0A562J106</accession>
<evidence type="ECO:0000256" key="9">
    <source>
        <dbReference type="ARBA" id="ARBA00023303"/>
    </source>
</evidence>
<evidence type="ECO:0000256" key="8">
    <source>
        <dbReference type="ARBA" id="ARBA00023136"/>
    </source>
</evidence>